<name>A0A225X209_9STRA</name>
<proteinExistence type="predicted"/>
<comment type="caution">
    <text evidence="1">The sequence shown here is derived from an EMBL/GenBank/DDBJ whole genome shotgun (WGS) entry which is preliminary data.</text>
</comment>
<reference evidence="2" key="1">
    <citation type="submission" date="2017-03" db="EMBL/GenBank/DDBJ databases">
        <title>Phytopthora megakarya and P. palmivora, two closely related causual agents of cacao black pod achieved similar genome size and gene model numbers by different mechanisms.</title>
        <authorList>
            <person name="Ali S."/>
            <person name="Shao J."/>
            <person name="Larry D.J."/>
            <person name="Kronmiller B."/>
            <person name="Shen D."/>
            <person name="Strem M.D."/>
            <person name="Melnick R.L."/>
            <person name="Guiltinan M.J."/>
            <person name="Tyler B.M."/>
            <person name="Meinhardt L.W."/>
            <person name="Bailey B.A."/>
        </authorList>
    </citation>
    <scope>NUCLEOTIDE SEQUENCE [LARGE SCALE GENOMIC DNA]</scope>
    <source>
        <strain evidence="2">zdho120</strain>
    </source>
</reference>
<accession>A0A225X209</accession>
<keyword evidence="2" id="KW-1185">Reference proteome</keyword>
<protein>
    <submittedName>
        <fullName evidence="1">Uncharacterized protein</fullName>
    </submittedName>
</protein>
<dbReference type="EMBL" id="NBNE01000046">
    <property type="protein sequence ID" value="OWZ23753.1"/>
    <property type="molecule type" value="Genomic_DNA"/>
</dbReference>
<gene>
    <name evidence="1" type="ORF">PHMEG_0001320</name>
</gene>
<dbReference type="Proteomes" id="UP000198211">
    <property type="component" value="Unassembled WGS sequence"/>
</dbReference>
<dbReference type="AlphaFoldDB" id="A0A225X209"/>
<organism evidence="1 2">
    <name type="scientific">Phytophthora megakarya</name>
    <dbReference type="NCBI Taxonomy" id="4795"/>
    <lineage>
        <taxon>Eukaryota</taxon>
        <taxon>Sar</taxon>
        <taxon>Stramenopiles</taxon>
        <taxon>Oomycota</taxon>
        <taxon>Peronosporomycetes</taxon>
        <taxon>Peronosporales</taxon>
        <taxon>Peronosporaceae</taxon>
        <taxon>Phytophthora</taxon>
    </lineage>
</organism>
<evidence type="ECO:0000313" key="1">
    <source>
        <dbReference type="EMBL" id="OWZ23753.1"/>
    </source>
</evidence>
<evidence type="ECO:0000313" key="2">
    <source>
        <dbReference type="Proteomes" id="UP000198211"/>
    </source>
</evidence>
<sequence>MLSVHLPYSSTKDPLFLALLSSGALLGTLGSRCLPLLRTSSSIRQHREEAVESFLRLCALGLFQSRDGREHPVLLEAVLLDKEVQQFSLLWVTPLDLRLFGVDDLGFNEHIPSIFVDGVFSQPLVRNDDAFALVLLQRFNEVLNVLVLLNTRKRLLRSHSSNRVTIITATQDAQVHELLVRQVQFLQSAFKTDLQDRDLLRRRHPQALRTSARPYLPCQQQIRARPWRVPHTTLLPRTGL</sequence>